<organism evidence="2 3">
    <name type="scientific">Deinococcus rubellus</name>
    <dbReference type="NCBI Taxonomy" id="1889240"/>
    <lineage>
        <taxon>Bacteria</taxon>
        <taxon>Thermotogati</taxon>
        <taxon>Deinococcota</taxon>
        <taxon>Deinococci</taxon>
        <taxon>Deinococcales</taxon>
        <taxon>Deinococcaceae</taxon>
        <taxon>Deinococcus</taxon>
    </lineage>
</organism>
<dbReference type="InterPro" id="IPR004843">
    <property type="entry name" value="Calcineurin-like_PHP"/>
</dbReference>
<dbReference type="SUPFAM" id="SSF56300">
    <property type="entry name" value="Metallo-dependent phosphatases"/>
    <property type="match status" value="1"/>
</dbReference>
<evidence type="ECO:0000259" key="1">
    <source>
        <dbReference type="Pfam" id="PF00149"/>
    </source>
</evidence>
<sequence length="247" mass="26366">MASGFDVIGDVHGCLPELLTLLTRLGYTGAADLRLTAPAGRRLVFVGDLVDRGPDTPGVLKLVMEAVSAGQALSVCGNHDERLGQALSGGHIRKPSPRLTQSLEQLSGESPTFRRRAATFLLGLPPRLMLDGGRLLVAHAGDRADLGGSQRGEYNVHGQDCGELAAFGHLRREDWAALHSGPHLIVSGHSPVRQPTWSGQRGTGEALNLDTGCVYGGALTALRYPERELVSVPARRAYVPSRLFQKV</sequence>
<protein>
    <submittedName>
        <fullName evidence="2">Metallophosphoesterase</fullName>
    </submittedName>
</protein>
<dbReference type="Pfam" id="PF00149">
    <property type="entry name" value="Metallophos"/>
    <property type="match status" value="1"/>
</dbReference>
<feature type="domain" description="Calcineurin-like phosphoesterase" evidence="1">
    <location>
        <begin position="6"/>
        <end position="198"/>
    </location>
</feature>
<evidence type="ECO:0000313" key="2">
    <source>
        <dbReference type="EMBL" id="UWX65075.1"/>
    </source>
</evidence>
<dbReference type="Gene3D" id="3.60.21.10">
    <property type="match status" value="1"/>
</dbReference>
<dbReference type="InterPro" id="IPR029052">
    <property type="entry name" value="Metallo-depent_PP-like"/>
</dbReference>
<reference evidence="2" key="1">
    <citation type="submission" date="2022-09" db="EMBL/GenBank/DDBJ databases">
        <title>genome sequence of Deinococcus rubellus.</title>
        <authorList>
            <person name="Srinivasan S."/>
        </authorList>
    </citation>
    <scope>NUCLEOTIDE SEQUENCE</scope>
    <source>
        <strain evidence="2">Ant6</strain>
    </source>
</reference>
<dbReference type="PANTHER" id="PTHR42850">
    <property type="entry name" value="METALLOPHOSPHOESTERASE"/>
    <property type="match status" value="1"/>
</dbReference>
<dbReference type="PANTHER" id="PTHR42850:SF7">
    <property type="entry name" value="BIS(5'-NUCLEOSYL)-TETRAPHOSPHATASE PRPE [ASYMMETRICAL]"/>
    <property type="match status" value="1"/>
</dbReference>
<evidence type="ECO:0000313" key="3">
    <source>
        <dbReference type="Proteomes" id="UP001060261"/>
    </source>
</evidence>
<dbReference type="InterPro" id="IPR050126">
    <property type="entry name" value="Ap4A_hydrolase"/>
</dbReference>
<proteinExistence type="predicted"/>
<keyword evidence="3" id="KW-1185">Reference proteome</keyword>
<name>A0ABY5YIX6_9DEIO</name>
<dbReference type="RefSeq" id="WP_260561333.1">
    <property type="nucleotide sequence ID" value="NZ_CP104213.1"/>
</dbReference>
<accession>A0ABY5YIX6</accession>
<dbReference type="Proteomes" id="UP001060261">
    <property type="component" value="Chromosome"/>
</dbReference>
<gene>
    <name evidence="2" type="ORF">N0D28_05305</name>
</gene>
<dbReference type="EMBL" id="CP104213">
    <property type="protein sequence ID" value="UWX65075.1"/>
    <property type="molecule type" value="Genomic_DNA"/>
</dbReference>